<comment type="similarity">
    <text evidence="1">Belongs to the universal stress protein A family.</text>
</comment>
<proteinExistence type="inferred from homology"/>
<sequence>MYSRILVATDGSELAEKGVDHAVALAKALNADLTVITATEPTLMIGTGAGMAWTSSAEVMDELIKANKDQANAILASARRKAEAAGIACKTIYVPDSYAGDAILDTAEAQGQNLIVMASHGRRGLGRLVMGSQASDVLSRSKIPVLIVK</sequence>
<dbReference type="Proteomes" id="UP000183447">
    <property type="component" value="Unassembled WGS sequence"/>
</dbReference>
<feature type="domain" description="UspA" evidence="2">
    <location>
        <begin position="1"/>
        <end position="149"/>
    </location>
</feature>
<evidence type="ECO:0000313" key="4">
    <source>
        <dbReference type="Proteomes" id="UP000183447"/>
    </source>
</evidence>
<dbReference type="InterPro" id="IPR014729">
    <property type="entry name" value="Rossmann-like_a/b/a_fold"/>
</dbReference>
<dbReference type="InterPro" id="IPR006015">
    <property type="entry name" value="Universal_stress_UspA"/>
</dbReference>
<gene>
    <name evidence="3" type="ORF">SAMN02983003_3775</name>
</gene>
<dbReference type="PANTHER" id="PTHR46268">
    <property type="entry name" value="STRESS RESPONSE PROTEIN NHAX"/>
    <property type="match status" value="1"/>
</dbReference>
<organism evidence="3 4">
    <name type="scientific">Devosia enhydra</name>
    <dbReference type="NCBI Taxonomy" id="665118"/>
    <lineage>
        <taxon>Bacteria</taxon>
        <taxon>Pseudomonadati</taxon>
        <taxon>Pseudomonadota</taxon>
        <taxon>Alphaproteobacteria</taxon>
        <taxon>Hyphomicrobiales</taxon>
        <taxon>Devosiaceae</taxon>
        <taxon>Devosia</taxon>
    </lineage>
</organism>
<name>A0A1K2I2M3_9HYPH</name>
<dbReference type="STRING" id="665118.SAMN02983003_3775"/>
<dbReference type="InterPro" id="IPR006016">
    <property type="entry name" value="UspA"/>
</dbReference>
<dbReference type="PRINTS" id="PR01438">
    <property type="entry name" value="UNVRSLSTRESS"/>
</dbReference>
<dbReference type="Pfam" id="PF00582">
    <property type="entry name" value="Usp"/>
    <property type="match status" value="1"/>
</dbReference>
<protein>
    <submittedName>
        <fullName evidence="3">Nucleotide-binding universal stress protein, UspA family</fullName>
    </submittedName>
</protein>
<evidence type="ECO:0000313" key="3">
    <source>
        <dbReference type="EMBL" id="SFZ86585.1"/>
    </source>
</evidence>
<dbReference type="CDD" id="cd00293">
    <property type="entry name" value="USP-like"/>
    <property type="match status" value="1"/>
</dbReference>
<dbReference type="OrthoDB" id="5564966at2"/>
<dbReference type="PANTHER" id="PTHR46268:SF15">
    <property type="entry name" value="UNIVERSAL STRESS PROTEIN HP_0031"/>
    <property type="match status" value="1"/>
</dbReference>
<dbReference type="Gene3D" id="3.40.50.620">
    <property type="entry name" value="HUPs"/>
    <property type="match status" value="1"/>
</dbReference>
<dbReference type="RefSeq" id="WP_072346441.1">
    <property type="nucleotide sequence ID" value="NZ_FPKU01000004.1"/>
</dbReference>
<dbReference type="AlphaFoldDB" id="A0A1K2I2M3"/>
<dbReference type="SUPFAM" id="SSF52402">
    <property type="entry name" value="Adenine nucleotide alpha hydrolases-like"/>
    <property type="match status" value="1"/>
</dbReference>
<accession>A0A1K2I2M3</accession>
<dbReference type="EMBL" id="FPKU01000004">
    <property type="protein sequence ID" value="SFZ86585.1"/>
    <property type="molecule type" value="Genomic_DNA"/>
</dbReference>
<keyword evidence="4" id="KW-1185">Reference proteome</keyword>
<evidence type="ECO:0000259" key="2">
    <source>
        <dbReference type="Pfam" id="PF00582"/>
    </source>
</evidence>
<reference evidence="3 4" key="1">
    <citation type="submission" date="2016-11" db="EMBL/GenBank/DDBJ databases">
        <authorList>
            <person name="Jaros S."/>
            <person name="Januszkiewicz K."/>
            <person name="Wedrychowicz H."/>
        </authorList>
    </citation>
    <scope>NUCLEOTIDE SEQUENCE [LARGE SCALE GENOMIC DNA]</scope>
    <source>
        <strain evidence="3 4">ATCC 23634</strain>
    </source>
</reference>
<evidence type="ECO:0000256" key="1">
    <source>
        <dbReference type="ARBA" id="ARBA00008791"/>
    </source>
</evidence>